<dbReference type="GO" id="GO:0003723">
    <property type="term" value="F:RNA binding"/>
    <property type="evidence" value="ECO:0007669"/>
    <property type="project" value="TreeGrafter"/>
</dbReference>
<dbReference type="GO" id="GO:0005730">
    <property type="term" value="C:nucleolus"/>
    <property type="evidence" value="ECO:0007669"/>
    <property type="project" value="UniProtKB-SubCell"/>
</dbReference>
<evidence type="ECO:0000313" key="5">
    <source>
        <dbReference type="EMBL" id="MDE50533.1"/>
    </source>
</evidence>
<dbReference type="Pfam" id="PF08698">
    <property type="entry name" value="Fcf2"/>
    <property type="match status" value="1"/>
</dbReference>
<dbReference type="GO" id="GO:0006396">
    <property type="term" value="P:RNA processing"/>
    <property type="evidence" value="ECO:0007669"/>
    <property type="project" value="TreeGrafter"/>
</dbReference>
<proteinExistence type="predicted"/>
<reference evidence="5" key="1">
    <citation type="submission" date="2018-10" db="EMBL/GenBank/DDBJ databases">
        <title>Transcriptome assembly of Aceria tosichella (Wheat curl mite) Type 2.</title>
        <authorList>
            <person name="Scully E.D."/>
            <person name="Geib S.M."/>
            <person name="Palmer N.A."/>
            <person name="Gupta A.K."/>
            <person name="Sarath G."/>
            <person name="Tatineni S."/>
        </authorList>
    </citation>
    <scope>NUCLEOTIDE SEQUENCE</scope>
    <source>
        <strain evidence="5">LincolnNE</strain>
    </source>
</reference>
<dbReference type="AlphaFoldDB" id="A0A6G1SKU7"/>
<accession>A0A6G1SKU7</accession>
<dbReference type="InterPro" id="IPR039883">
    <property type="entry name" value="Fcf2/DNTTIP2"/>
</dbReference>
<dbReference type="PANTHER" id="PTHR21686:SF12">
    <property type="entry name" value="DEOXYNUCLEOTIDYLTRANSFERASE TERMINAL-INTERACTING PROTEIN 2"/>
    <property type="match status" value="1"/>
</dbReference>
<sequence length="182" mass="21263">METLDRLIGELTEEINVKPKRVVNEGFEKESKLESVKSDMLSRSERKQLARKRREATLGPKWFDMPTKELTYEDKLTVDAIKLRETLDPTKFYKKKATDQIGKNFQVGTVIEHPMDYYSSRATRKERKQTLIDELIADAEFKKNVKKRFRNIKATNAIKKKEKALAERRRAAQAKKKSKKTG</sequence>
<protein>
    <submittedName>
        <fullName evidence="5">Deoxynucleotidyltransferase terminal-interacting protein 2</fullName>
    </submittedName>
</protein>
<dbReference type="GO" id="GO:0016740">
    <property type="term" value="F:transferase activity"/>
    <property type="evidence" value="ECO:0007669"/>
    <property type="project" value="UniProtKB-KW"/>
</dbReference>
<dbReference type="PANTHER" id="PTHR21686">
    <property type="entry name" value="DEOXYNUCLEOTIDYLTRANSFERASE TERMINAL-INTERACTING PROTEIN 2"/>
    <property type="match status" value="1"/>
</dbReference>
<keyword evidence="5" id="KW-0808">Transferase</keyword>
<gene>
    <name evidence="5" type="primary">DNTTIP2</name>
    <name evidence="5" type="ORF">g.11242</name>
</gene>
<evidence type="ECO:0000256" key="2">
    <source>
        <dbReference type="ARBA" id="ARBA00023242"/>
    </source>
</evidence>
<organism evidence="5">
    <name type="scientific">Aceria tosichella</name>
    <name type="common">wheat curl mite</name>
    <dbReference type="NCBI Taxonomy" id="561515"/>
    <lineage>
        <taxon>Eukaryota</taxon>
        <taxon>Metazoa</taxon>
        <taxon>Ecdysozoa</taxon>
        <taxon>Arthropoda</taxon>
        <taxon>Chelicerata</taxon>
        <taxon>Arachnida</taxon>
        <taxon>Acari</taxon>
        <taxon>Acariformes</taxon>
        <taxon>Trombidiformes</taxon>
        <taxon>Prostigmata</taxon>
        <taxon>Eupodina</taxon>
        <taxon>Eriophyoidea</taxon>
        <taxon>Eriophyidae</taxon>
        <taxon>Eriophyinae</taxon>
        <taxon>Aceriini</taxon>
        <taxon>Aceria</taxon>
    </lineage>
</organism>
<name>A0A6G1SKU7_9ACAR</name>
<feature type="region of interest" description="Disordered" evidence="3">
    <location>
        <begin position="160"/>
        <end position="182"/>
    </location>
</feature>
<evidence type="ECO:0000256" key="3">
    <source>
        <dbReference type="SAM" id="MobiDB-lite"/>
    </source>
</evidence>
<dbReference type="EMBL" id="GGYP01005762">
    <property type="protein sequence ID" value="MDE50533.1"/>
    <property type="molecule type" value="Transcribed_RNA"/>
</dbReference>
<evidence type="ECO:0000259" key="4">
    <source>
        <dbReference type="Pfam" id="PF08698"/>
    </source>
</evidence>
<dbReference type="InterPro" id="IPR014810">
    <property type="entry name" value="Fcf2_C"/>
</dbReference>
<evidence type="ECO:0000256" key="1">
    <source>
        <dbReference type="ARBA" id="ARBA00004604"/>
    </source>
</evidence>
<feature type="domain" description="Fcf2 pre-rRNA processing C-terminal" evidence="4">
    <location>
        <begin position="55"/>
        <end position="148"/>
    </location>
</feature>
<feature type="compositionally biased region" description="Basic residues" evidence="3">
    <location>
        <begin position="171"/>
        <end position="182"/>
    </location>
</feature>
<keyword evidence="2" id="KW-0539">Nucleus</keyword>
<comment type="subcellular location">
    <subcellularLocation>
        <location evidence="1">Nucleus</location>
        <location evidence="1">Nucleolus</location>
    </subcellularLocation>
</comment>